<protein>
    <submittedName>
        <fullName evidence="8">Fc receptor like A</fullName>
    </submittedName>
</protein>
<feature type="domain" description="Ig-like" evidence="7">
    <location>
        <begin position="188"/>
        <end position="275"/>
    </location>
</feature>
<reference evidence="8" key="3">
    <citation type="submission" date="2025-09" db="UniProtKB">
        <authorList>
            <consortium name="Ensembl"/>
        </authorList>
    </citation>
    <scope>IDENTIFICATION</scope>
</reference>
<sequence length="379" mass="41451">VLKKISVLDAAGDLNTVTTKLSCVLMAGAFYFSLTMLWAAQILLAARFETLQCERPVSTQDGICHIDEDLRGQREADFQLKGYTFSQPFHLIVSYDWLILQSPAKPIFEGDPLVLRCQAWQDWPLAQVTFYRDGSALGPPGPNREFSIAVAKEADSGHYHCSGIFRSPGPGSPETASSVTITVQELFPAPVLRATPSAKPKEGGPVTLSCQTKLPLQRSATRLLFSFYKDGKTVRSTGLSSEFQILKASEAHSGSYWCEAATEDKQVWKQSSKLEIRVQGPSSSAASPTLNSASQKSAAPETTPKEPPKPVPPLSTPSSEDPGFSPPLQVPDPHLYHQMGALLKQLQDMRALLGHLVMELRNLSFHLKLETTKGPAKYE</sequence>
<dbReference type="SUPFAM" id="SSF48726">
    <property type="entry name" value="Immunoglobulin"/>
    <property type="match status" value="2"/>
</dbReference>
<dbReference type="GO" id="GO:0004888">
    <property type="term" value="F:transmembrane signaling receptor activity"/>
    <property type="evidence" value="ECO:0007669"/>
    <property type="project" value="TreeGrafter"/>
</dbReference>
<dbReference type="Gene3D" id="2.60.40.10">
    <property type="entry name" value="Immunoglobulins"/>
    <property type="match status" value="2"/>
</dbReference>
<reference evidence="8 9" key="1">
    <citation type="journal article" date="2020" name="Nat. Commun.">
        <title>Donkey genomes provide new insights into domestication and selection for coat color.</title>
        <authorList>
            <person name="Wang"/>
            <person name="C."/>
            <person name="Li"/>
            <person name="H."/>
            <person name="Guo"/>
            <person name="Y."/>
            <person name="Huang"/>
            <person name="J."/>
            <person name="Sun"/>
            <person name="Y."/>
            <person name="Min"/>
            <person name="J."/>
            <person name="Wang"/>
            <person name="J."/>
            <person name="Fang"/>
            <person name="X."/>
            <person name="Zhao"/>
            <person name="Z."/>
            <person name="Wang"/>
            <person name="S."/>
            <person name="Zhang"/>
            <person name="Y."/>
            <person name="Liu"/>
            <person name="Q."/>
            <person name="Jiang"/>
            <person name="Q."/>
            <person name="Wang"/>
            <person name="X."/>
            <person name="Guo"/>
            <person name="Y."/>
            <person name="Yang"/>
            <person name="C."/>
            <person name="Wang"/>
            <person name="Y."/>
            <person name="Tian"/>
            <person name="F."/>
            <person name="Zhuang"/>
            <person name="G."/>
            <person name="Fan"/>
            <person name="Y."/>
            <person name="Gao"/>
            <person name="Q."/>
            <person name="Li"/>
            <person name="Y."/>
            <person name="Ju"/>
            <person name="Z."/>
            <person name="Li"/>
            <person name="J."/>
            <person name="Li"/>
            <person name="R."/>
            <person name="Hou"/>
            <person name="M."/>
            <person name="Yang"/>
            <person name="G."/>
            <person name="Liu"/>
            <person name="G."/>
            <person name="Liu"/>
            <person name="W."/>
            <person name="Guo"/>
            <person name="J."/>
            <person name="Pan"/>
            <person name="S."/>
            <person name="Fan"/>
            <person name="G."/>
            <person name="Zhang"/>
            <person name="W."/>
            <person name="Zhang"/>
            <person name="R."/>
            <person name="Yu"/>
            <person name="J."/>
            <person name="Zhang"/>
            <person name="X."/>
            <person name="Yin"/>
            <person name="Q."/>
            <person name="Ji"/>
            <person name="C."/>
            <person name="Jin"/>
            <person name="Y."/>
            <person name="Yue"/>
            <person name="G."/>
            <person name="Liu"/>
            <person name="M."/>
            <person name="Xu"/>
            <person name="J."/>
            <person name="Liu"/>
            <person name="S."/>
            <person name="Jordana"/>
            <person name="J."/>
            <person name="Noce"/>
            <person name="A."/>
            <person name="Amills"/>
            <person name="M."/>
            <person name="Wu"/>
            <person name="D.D."/>
            <person name="Li"/>
            <person name="S."/>
            <person name="Zhou"/>
            <person name="X. and Zhong"/>
            <person name="J."/>
        </authorList>
    </citation>
    <scope>NUCLEOTIDE SEQUENCE [LARGE SCALE GENOMIC DNA]</scope>
</reference>
<evidence type="ECO:0000256" key="6">
    <source>
        <dbReference type="SAM" id="Phobius"/>
    </source>
</evidence>
<keyword evidence="6" id="KW-1133">Transmembrane helix</keyword>
<dbReference type="PROSITE" id="PS50835">
    <property type="entry name" value="IG_LIKE"/>
    <property type="match status" value="2"/>
</dbReference>
<keyword evidence="3" id="KW-1015">Disulfide bond</keyword>
<dbReference type="GO" id="GO:0006955">
    <property type="term" value="P:immune response"/>
    <property type="evidence" value="ECO:0007669"/>
    <property type="project" value="TreeGrafter"/>
</dbReference>
<keyword evidence="6" id="KW-0812">Transmembrane</keyword>
<dbReference type="PANTHER" id="PTHR11481:SF71">
    <property type="entry name" value="FC RECEPTOR-LIKE A"/>
    <property type="match status" value="1"/>
</dbReference>
<keyword evidence="4" id="KW-0393">Immunoglobulin domain</keyword>
<gene>
    <name evidence="8" type="primary">FCRLA</name>
</gene>
<dbReference type="AlphaFoldDB" id="A0A9L0JWC1"/>
<feature type="domain" description="Ig-like" evidence="7">
    <location>
        <begin position="88"/>
        <end position="182"/>
    </location>
</feature>
<dbReference type="GO" id="GO:0007166">
    <property type="term" value="P:cell surface receptor signaling pathway"/>
    <property type="evidence" value="ECO:0007669"/>
    <property type="project" value="TreeGrafter"/>
</dbReference>
<evidence type="ECO:0000256" key="1">
    <source>
        <dbReference type="ARBA" id="ARBA00022729"/>
    </source>
</evidence>
<evidence type="ECO:0000313" key="8">
    <source>
        <dbReference type="Ensembl" id="ENSEASP00005057449.1"/>
    </source>
</evidence>
<name>A0A9L0JWC1_EQUAS</name>
<dbReference type="Proteomes" id="UP000694387">
    <property type="component" value="Chromosome 25"/>
</dbReference>
<keyword evidence="2" id="KW-0677">Repeat</keyword>
<dbReference type="InterPro" id="IPR036179">
    <property type="entry name" value="Ig-like_dom_sf"/>
</dbReference>
<evidence type="ECO:0000313" key="9">
    <source>
        <dbReference type="Proteomes" id="UP000694387"/>
    </source>
</evidence>
<feature type="transmembrane region" description="Helical" evidence="6">
    <location>
        <begin position="24"/>
        <end position="46"/>
    </location>
</feature>
<dbReference type="InterPro" id="IPR007110">
    <property type="entry name" value="Ig-like_dom"/>
</dbReference>
<evidence type="ECO:0000256" key="3">
    <source>
        <dbReference type="ARBA" id="ARBA00023157"/>
    </source>
</evidence>
<evidence type="ECO:0000256" key="4">
    <source>
        <dbReference type="ARBA" id="ARBA00023319"/>
    </source>
</evidence>
<dbReference type="InterPro" id="IPR050488">
    <property type="entry name" value="Ig_Fc_receptor"/>
</dbReference>
<feature type="compositionally biased region" description="Polar residues" evidence="5">
    <location>
        <begin position="280"/>
        <end position="297"/>
    </location>
</feature>
<keyword evidence="1" id="KW-0732">Signal</keyword>
<accession>A0A9L0JWC1</accession>
<evidence type="ECO:0000259" key="7">
    <source>
        <dbReference type="PROSITE" id="PS50835"/>
    </source>
</evidence>
<dbReference type="InterPro" id="IPR013783">
    <property type="entry name" value="Ig-like_fold"/>
</dbReference>
<reference evidence="8" key="2">
    <citation type="submission" date="2025-08" db="UniProtKB">
        <authorList>
            <consortium name="Ensembl"/>
        </authorList>
    </citation>
    <scope>IDENTIFICATION</scope>
</reference>
<dbReference type="GeneTree" id="ENSGT01050000244808"/>
<evidence type="ECO:0000256" key="5">
    <source>
        <dbReference type="SAM" id="MobiDB-lite"/>
    </source>
</evidence>
<dbReference type="GO" id="GO:0005737">
    <property type="term" value="C:cytoplasm"/>
    <property type="evidence" value="ECO:0007669"/>
    <property type="project" value="Ensembl"/>
</dbReference>
<proteinExistence type="predicted"/>
<dbReference type="SMART" id="SM00408">
    <property type="entry name" value="IGc2"/>
    <property type="match status" value="2"/>
</dbReference>
<feature type="region of interest" description="Disordered" evidence="5">
    <location>
        <begin position="278"/>
        <end position="332"/>
    </location>
</feature>
<dbReference type="Ensembl" id="ENSEAST00005071145.1">
    <property type="protein sequence ID" value="ENSEASP00005057449.1"/>
    <property type="gene ID" value="ENSEASG00005013742.2"/>
</dbReference>
<keyword evidence="6" id="KW-0472">Membrane</keyword>
<dbReference type="SMART" id="SM00409">
    <property type="entry name" value="IG"/>
    <property type="match status" value="2"/>
</dbReference>
<organism evidence="8 9">
    <name type="scientific">Equus asinus</name>
    <name type="common">Donkey</name>
    <name type="synonym">Equus africanus asinus</name>
    <dbReference type="NCBI Taxonomy" id="9793"/>
    <lineage>
        <taxon>Eukaryota</taxon>
        <taxon>Metazoa</taxon>
        <taxon>Chordata</taxon>
        <taxon>Craniata</taxon>
        <taxon>Vertebrata</taxon>
        <taxon>Euteleostomi</taxon>
        <taxon>Mammalia</taxon>
        <taxon>Eutheria</taxon>
        <taxon>Laurasiatheria</taxon>
        <taxon>Perissodactyla</taxon>
        <taxon>Equidae</taxon>
        <taxon>Equus</taxon>
    </lineage>
</organism>
<dbReference type="Pfam" id="PF13895">
    <property type="entry name" value="Ig_2"/>
    <property type="match status" value="2"/>
</dbReference>
<dbReference type="InterPro" id="IPR003598">
    <property type="entry name" value="Ig_sub2"/>
</dbReference>
<dbReference type="FunFam" id="2.60.40.10:FF:000651">
    <property type="entry name" value="Fc receptor like 1"/>
    <property type="match status" value="1"/>
</dbReference>
<dbReference type="FunFam" id="2.60.40.10:FF:000217">
    <property type="entry name" value="High affinity immunoglobulin gamma Fc receptor I"/>
    <property type="match status" value="1"/>
</dbReference>
<keyword evidence="9" id="KW-1185">Reference proteome</keyword>
<dbReference type="GO" id="GO:0009897">
    <property type="term" value="C:external side of plasma membrane"/>
    <property type="evidence" value="ECO:0007669"/>
    <property type="project" value="TreeGrafter"/>
</dbReference>
<dbReference type="PANTHER" id="PTHR11481">
    <property type="entry name" value="IMMUNOGLOBULIN FC RECEPTOR"/>
    <property type="match status" value="1"/>
</dbReference>
<dbReference type="InterPro" id="IPR003599">
    <property type="entry name" value="Ig_sub"/>
</dbReference>
<evidence type="ECO:0000256" key="2">
    <source>
        <dbReference type="ARBA" id="ARBA00022737"/>
    </source>
</evidence>